<reference evidence="2 3" key="1">
    <citation type="submission" date="2019-12" db="EMBL/GenBank/DDBJ databases">
        <authorList>
            <person name="Yang R."/>
        </authorList>
    </citation>
    <scope>NUCLEOTIDE SEQUENCE [LARGE SCALE GENOMIC DNA]</scope>
    <source>
        <strain evidence="2 3">DONG20-135</strain>
    </source>
</reference>
<dbReference type="AlphaFoldDB" id="A0A6N8U681"/>
<dbReference type="PROSITE" id="PS51257">
    <property type="entry name" value="PROKAR_LIPOPROTEIN"/>
    <property type="match status" value="1"/>
</dbReference>
<feature type="signal peptide" evidence="1">
    <location>
        <begin position="1"/>
        <end position="18"/>
    </location>
</feature>
<comment type="caution">
    <text evidence="2">The sequence shown here is derived from an EMBL/GenBank/DDBJ whole genome shotgun (WGS) entry which is preliminary data.</text>
</comment>
<gene>
    <name evidence="2" type="ORF">GSF08_07130</name>
</gene>
<feature type="chain" id="PRO_5038687281" description="FMN-binding protein" evidence="1">
    <location>
        <begin position="19"/>
        <end position="140"/>
    </location>
</feature>
<dbReference type="Proteomes" id="UP000434036">
    <property type="component" value="Unassembled WGS sequence"/>
</dbReference>
<evidence type="ECO:0000256" key="1">
    <source>
        <dbReference type="SAM" id="SignalP"/>
    </source>
</evidence>
<reference evidence="2 3" key="2">
    <citation type="submission" date="2020-01" db="EMBL/GenBank/DDBJ databases">
        <title>Clostridiaceae sp. nov. isolated from the gut of human by culturomics.</title>
        <authorList>
            <person name="Chang Y."/>
        </authorList>
    </citation>
    <scope>NUCLEOTIDE SEQUENCE [LARGE SCALE GENOMIC DNA]</scope>
    <source>
        <strain evidence="2 3">DONG20-135</strain>
    </source>
</reference>
<keyword evidence="1" id="KW-0732">Signal</keyword>
<sequence>MKKLIVLAFAAMLLTACGSESEVSGKAESKKTEDGSYVTAEVTKKGDKITKVSINEYDASKKKMKKALGSDYGMKAQSGIGKEWDEQIKYLETYLKDNGIDSVKIDKATGKATNDDVLSGCTIAVSKYVETAKEAADSAK</sequence>
<protein>
    <recommendedName>
        <fullName evidence="4">FMN-binding protein</fullName>
    </recommendedName>
</protein>
<evidence type="ECO:0000313" key="2">
    <source>
        <dbReference type="EMBL" id="MXQ73708.1"/>
    </source>
</evidence>
<accession>A0A6N8U681</accession>
<evidence type="ECO:0000313" key="3">
    <source>
        <dbReference type="Proteomes" id="UP000434036"/>
    </source>
</evidence>
<organism evidence="2 3">
    <name type="scientific">Copranaerobaculum intestinale</name>
    <dbReference type="NCBI Taxonomy" id="2692629"/>
    <lineage>
        <taxon>Bacteria</taxon>
        <taxon>Bacillati</taxon>
        <taxon>Bacillota</taxon>
        <taxon>Erysipelotrichia</taxon>
        <taxon>Erysipelotrichales</taxon>
        <taxon>Erysipelotrichaceae</taxon>
        <taxon>Copranaerobaculum</taxon>
    </lineage>
</organism>
<name>A0A6N8U681_9FIRM</name>
<keyword evidence="3" id="KW-1185">Reference proteome</keyword>
<dbReference type="EMBL" id="WUUQ01000002">
    <property type="protein sequence ID" value="MXQ73708.1"/>
    <property type="molecule type" value="Genomic_DNA"/>
</dbReference>
<dbReference type="RefSeq" id="WP_160625119.1">
    <property type="nucleotide sequence ID" value="NZ_WUUQ01000002.1"/>
</dbReference>
<dbReference type="Gene3D" id="3.90.1010.20">
    <property type="match status" value="1"/>
</dbReference>
<proteinExistence type="predicted"/>
<evidence type="ECO:0008006" key="4">
    <source>
        <dbReference type="Google" id="ProtNLM"/>
    </source>
</evidence>